<protein>
    <submittedName>
        <fullName evidence="3">Uncharacterized protein</fullName>
    </submittedName>
</protein>
<evidence type="ECO:0000313" key="3">
    <source>
        <dbReference type="EMBL" id="CAG17441.1"/>
    </source>
</evidence>
<feature type="region of interest" description="Disordered" evidence="1">
    <location>
        <begin position="58"/>
        <end position="77"/>
    </location>
</feature>
<organism evidence="3 4">
    <name type="scientific">Bracoviriform congregatae</name>
    <dbReference type="NCBI Taxonomy" id="39640"/>
    <lineage>
        <taxon>Viruses</taxon>
        <taxon>Viruses incertae sedis</taxon>
        <taxon>Polydnaviriformidae</taxon>
        <taxon>Bracoviriform</taxon>
    </lineage>
</organism>
<evidence type="ECO:0000313" key="4">
    <source>
        <dbReference type="Proteomes" id="UP000203537"/>
    </source>
</evidence>
<feature type="transmembrane region" description="Helical" evidence="2">
    <location>
        <begin position="317"/>
        <end position="338"/>
    </location>
</feature>
<reference evidence="3 4" key="1">
    <citation type="journal article" date="2004" name="Science">
        <title>Genome sequence of a polydnavirus: insights into symbiotic virus evolution.</title>
        <authorList>
            <person name="Espagne E."/>
            <person name="Dupuy C."/>
            <person name="Huguet E."/>
            <person name="Cattolico L."/>
            <person name="Provost B."/>
            <person name="Martins N."/>
            <person name="Poirie M."/>
            <person name="Periquet G."/>
            <person name="Drezen J.M."/>
        </authorList>
    </citation>
    <scope>NUCLEOTIDE SEQUENCE [LARGE SCALE GENOMIC DNA]</scope>
</reference>
<keyword evidence="2" id="KW-0812">Transmembrane</keyword>
<dbReference type="RefSeq" id="YP_184819.1">
    <property type="nucleotide sequence ID" value="NC_006645.1"/>
</dbReference>
<feature type="compositionally biased region" description="Polar residues" evidence="1">
    <location>
        <begin position="246"/>
        <end position="256"/>
    </location>
</feature>
<accession>Q5ZP14</accession>
<dbReference type="Proteomes" id="UP000203537">
    <property type="component" value="Genome"/>
</dbReference>
<evidence type="ECO:0000256" key="1">
    <source>
        <dbReference type="SAM" id="MobiDB-lite"/>
    </source>
</evidence>
<feature type="transmembrane region" description="Helical" evidence="2">
    <location>
        <begin position="153"/>
        <end position="175"/>
    </location>
</feature>
<proteinExistence type="predicted"/>
<dbReference type="EMBL" id="AJ632316">
    <property type="protein sequence ID" value="CAG17441.1"/>
    <property type="molecule type" value="Genomic_DNA"/>
</dbReference>
<name>Q5ZP14_9VIRU</name>
<evidence type="ECO:0000256" key="2">
    <source>
        <dbReference type="SAM" id="Phobius"/>
    </source>
</evidence>
<keyword evidence="2" id="KW-1133">Transmembrane helix</keyword>
<gene>
    <name evidence="3" type="ORF">CcBV_13.1</name>
</gene>
<dbReference type="GeneID" id="3238855"/>
<sequence length="367" mass="40389">MIVNKTVITLCIAILGVAWIEATDENSRREVDGSEYPLTPRPGQLLILESPLLYLDPVSHSTPGKSTTPLPSSTTEDDLSYQLSKSLHSTGNRPSEETEFIGATTTEGGIVKEELSLATQTEDETILEELMSLIRYDEEITSEKLKPSIESLLNAHIIIGSISFVLLLIILFLVIRENYCVRKTAELDYSQFGIQAIPDGKEAEGLSLPEDFARWFGEQSFKAITDEDRSLNDSVSRLTTSTINYSFSDEGSGQDDSFTDDGSGLPASTAEDDFSEVTSPLPVTTTEDFTFKEPASTSVMIKDASEKSRNAGQHSPSVIIIVVSICAVILLLILFTVVKIYCLRYKVSQEENAAKEPFIRFSKVTTE</sequence>
<keyword evidence="2" id="KW-0472">Membrane</keyword>
<feature type="compositionally biased region" description="Polar residues" evidence="1">
    <location>
        <begin position="59"/>
        <end position="74"/>
    </location>
</feature>
<feature type="region of interest" description="Disordered" evidence="1">
    <location>
        <begin position="246"/>
        <end position="281"/>
    </location>
</feature>
<dbReference type="KEGG" id="vg:3238855"/>